<keyword evidence="1" id="KW-0547">Nucleotide-binding</keyword>
<feature type="domain" description="AMP-dependent synthetase/ligase" evidence="4">
    <location>
        <begin position="45"/>
        <end position="508"/>
    </location>
</feature>
<dbReference type="Proteomes" id="UP000285875">
    <property type="component" value="Chromosome"/>
</dbReference>
<evidence type="ECO:0000313" key="5">
    <source>
        <dbReference type="EMBL" id="AZZ40477.1"/>
    </source>
</evidence>
<dbReference type="KEGG" id="aji:C0Z10_12840"/>
<feature type="compositionally biased region" description="Basic and acidic residues" evidence="3">
    <location>
        <begin position="690"/>
        <end position="711"/>
    </location>
</feature>
<dbReference type="PANTHER" id="PTHR43272:SF33">
    <property type="entry name" value="AMP-BINDING DOMAIN-CONTAINING PROTEIN-RELATED"/>
    <property type="match status" value="1"/>
</dbReference>
<dbReference type="GO" id="GO:0005524">
    <property type="term" value="F:ATP binding"/>
    <property type="evidence" value="ECO:0007669"/>
    <property type="project" value="UniProtKB-KW"/>
</dbReference>
<dbReference type="SUPFAM" id="SSF56801">
    <property type="entry name" value="Acetyl-CoA synthetase-like"/>
    <property type="match status" value="1"/>
</dbReference>
<dbReference type="Gene3D" id="3.40.50.12780">
    <property type="entry name" value="N-terminal domain of ligase-like"/>
    <property type="match status" value="3"/>
</dbReference>
<dbReference type="PANTHER" id="PTHR43272">
    <property type="entry name" value="LONG-CHAIN-FATTY-ACID--COA LIGASE"/>
    <property type="match status" value="1"/>
</dbReference>
<dbReference type="EMBL" id="CP025570">
    <property type="protein sequence ID" value="AZZ40477.1"/>
    <property type="molecule type" value="Genomic_DNA"/>
</dbReference>
<dbReference type="AlphaFoldDB" id="A0A3Q9UMH2"/>
<reference evidence="6" key="1">
    <citation type="submission" date="2017-12" db="EMBL/GenBank/DDBJ databases">
        <title>Whole genome sequencing of Acidipropionibacterium jensenii strains JS279 and JS280.</title>
        <authorList>
            <person name="Deptula P."/>
            <person name="Laine P."/>
            <person name="Smolander O.-P."/>
            <person name="Paulin L."/>
            <person name="Auvinen P."/>
            <person name="Varmanen P."/>
        </authorList>
    </citation>
    <scope>NUCLEOTIDE SEQUENCE [LARGE SCALE GENOMIC DNA]</scope>
    <source>
        <strain evidence="6">JS280</strain>
    </source>
</reference>
<dbReference type="PROSITE" id="PS00455">
    <property type="entry name" value="AMP_BINDING"/>
    <property type="match status" value="1"/>
</dbReference>
<dbReference type="Pfam" id="PF00501">
    <property type="entry name" value="AMP-binding"/>
    <property type="match status" value="1"/>
</dbReference>
<dbReference type="InterPro" id="IPR020845">
    <property type="entry name" value="AMP-binding_CS"/>
</dbReference>
<proteinExistence type="predicted"/>
<gene>
    <name evidence="5" type="ORF">C0Z10_12840</name>
</gene>
<protein>
    <submittedName>
        <fullName evidence="5">Long-chain fatty acid--CoA ligase</fullName>
    </submittedName>
</protein>
<keyword evidence="5" id="KW-0436">Ligase</keyword>
<name>A0A3Q9UMH2_9ACTN</name>
<evidence type="ECO:0000259" key="4">
    <source>
        <dbReference type="Pfam" id="PF00501"/>
    </source>
</evidence>
<sequence length="728" mass="78348">MPVADISSRPGTDADPAAALLGSPVAGEDPAEVHLAHMFRDTVSRYAYRPASRVKVGEKWQIRTYADMGRRVEAISLALVEHGIARGDRVAIFSHNSPEWIEIDLAVMTVGAVPVPIYPTSTGEQVVHIIADAGVRIACVAGPAERDLVASIHDRTPSLKAVVVIDTPESGEDGRTGSGDAAEGDVAGTSPAAEGGVAGTSPAADSQDAVRNVPDGAHDSQDAAGGDLRVVALADVLSPQRTPERTAELKATVEERMSASSGDDVASLIYTSGTTGAPKGVMITHRAAMAQPAALDKFFTITPADHSLCFLPLSHALEWAWSMVLLTHGCLNTFVTNPKTIASMLVEVRPTLFVSVPKLYEQVMTVAHEKVSDSRLKTRLFNWSIGVGRRWWQASEDGRRPELGLRLRHKVADALVLKAIRTAVGGPKTVLAAGGAPLRQEVEEFFASVGLLVCQGYGLTEASPLVSFNSPGAHKFGTAGKPLVGSEIKEGAEGEILYRGPNIMKGYWNAPEATAQTIQDGWLHTGDVGHVDEDGYLVITDRLKDIIVTLNGKNISPQPIEGLLMADPLFEQAVILGDNRPCLTLLVKPSLPRVEELAEKLHLSLSGVDAMRSPELVEELRRRVADLTAKLPHQEQIRDLRVLWDDFTQDNGLLTPTLKVRRREVEKRFTEVIDEMYSRLAKLRKADHVRHDHEEAEHEKAGHGHAGDGHGHAGHGHGHGDGHRGTGE</sequence>
<dbReference type="InterPro" id="IPR000873">
    <property type="entry name" value="AMP-dep_synth/lig_dom"/>
</dbReference>
<dbReference type="CDD" id="cd05907">
    <property type="entry name" value="VL_LC_FACS_like"/>
    <property type="match status" value="1"/>
</dbReference>
<evidence type="ECO:0000313" key="6">
    <source>
        <dbReference type="Proteomes" id="UP000285875"/>
    </source>
</evidence>
<dbReference type="Pfam" id="PF23562">
    <property type="entry name" value="AMP-binding_C_3"/>
    <property type="match status" value="1"/>
</dbReference>
<evidence type="ECO:0000256" key="3">
    <source>
        <dbReference type="SAM" id="MobiDB-lite"/>
    </source>
</evidence>
<accession>A0A3Q9UMH2</accession>
<organism evidence="5 6">
    <name type="scientific">Acidipropionibacterium jensenii</name>
    <dbReference type="NCBI Taxonomy" id="1749"/>
    <lineage>
        <taxon>Bacteria</taxon>
        <taxon>Bacillati</taxon>
        <taxon>Actinomycetota</taxon>
        <taxon>Actinomycetes</taxon>
        <taxon>Propionibacteriales</taxon>
        <taxon>Propionibacteriaceae</taxon>
        <taxon>Acidipropionibacterium</taxon>
    </lineage>
</organism>
<keyword evidence="2" id="KW-0067">ATP-binding</keyword>
<evidence type="ECO:0000256" key="2">
    <source>
        <dbReference type="ARBA" id="ARBA00022840"/>
    </source>
</evidence>
<evidence type="ECO:0000256" key="1">
    <source>
        <dbReference type="ARBA" id="ARBA00022741"/>
    </source>
</evidence>
<feature type="compositionally biased region" description="Basic and acidic residues" evidence="3">
    <location>
        <begin position="718"/>
        <end position="728"/>
    </location>
</feature>
<feature type="region of interest" description="Disordered" evidence="3">
    <location>
        <begin position="690"/>
        <end position="728"/>
    </location>
</feature>
<feature type="region of interest" description="Disordered" evidence="3">
    <location>
        <begin position="165"/>
        <end position="224"/>
    </location>
</feature>
<dbReference type="GO" id="GO:0016020">
    <property type="term" value="C:membrane"/>
    <property type="evidence" value="ECO:0007669"/>
    <property type="project" value="TreeGrafter"/>
</dbReference>
<dbReference type="GO" id="GO:0004467">
    <property type="term" value="F:long-chain fatty acid-CoA ligase activity"/>
    <property type="evidence" value="ECO:0007669"/>
    <property type="project" value="TreeGrafter"/>
</dbReference>
<dbReference type="InterPro" id="IPR042099">
    <property type="entry name" value="ANL_N_sf"/>
</dbReference>